<dbReference type="Pfam" id="PF01676">
    <property type="entry name" value="Metalloenzyme"/>
    <property type="match status" value="1"/>
</dbReference>
<dbReference type="OrthoDB" id="9779418at2"/>
<dbReference type="AlphaFoldDB" id="A0A3G9J6D4"/>
<name>A0A3G9J6D4_9BACL</name>
<dbReference type="SUPFAM" id="SSF53649">
    <property type="entry name" value="Alkaline phosphatase-like"/>
    <property type="match status" value="1"/>
</dbReference>
<evidence type="ECO:0000313" key="3">
    <source>
        <dbReference type="Proteomes" id="UP000275368"/>
    </source>
</evidence>
<dbReference type="KEGG" id="pbk:Back11_52000"/>
<protein>
    <submittedName>
        <fullName evidence="2">Uncharacterized protein</fullName>
    </submittedName>
</protein>
<dbReference type="EMBL" id="AP019308">
    <property type="protein sequence ID" value="BBH23855.1"/>
    <property type="molecule type" value="Genomic_DNA"/>
</dbReference>
<keyword evidence="3" id="KW-1185">Reference proteome</keyword>
<dbReference type="GO" id="GO:0016787">
    <property type="term" value="F:hydrolase activity"/>
    <property type="evidence" value="ECO:0007669"/>
    <property type="project" value="UniProtKB-ARBA"/>
</dbReference>
<reference evidence="2 3" key="1">
    <citation type="submission" date="2018-11" db="EMBL/GenBank/DDBJ databases">
        <title>Complete genome sequence of Paenibacillus baekrokdamisoli strain KCTC 33723.</title>
        <authorList>
            <person name="Kang S.W."/>
            <person name="Lee K.C."/>
            <person name="Kim K.K."/>
            <person name="Kim J.S."/>
            <person name="Kim D.S."/>
            <person name="Ko S.H."/>
            <person name="Yang S.H."/>
            <person name="Lee J.S."/>
        </authorList>
    </citation>
    <scope>NUCLEOTIDE SEQUENCE [LARGE SCALE GENOMIC DNA]</scope>
    <source>
        <strain evidence="2 3">KCTC 33723</strain>
    </source>
</reference>
<organism evidence="2 3">
    <name type="scientific">Paenibacillus baekrokdamisoli</name>
    <dbReference type="NCBI Taxonomy" id="1712516"/>
    <lineage>
        <taxon>Bacteria</taxon>
        <taxon>Bacillati</taxon>
        <taxon>Bacillota</taxon>
        <taxon>Bacilli</taxon>
        <taxon>Bacillales</taxon>
        <taxon>Paenibacillaceae</taxon>
        <taxon>Paenibacillus</taxon>
    </lineage>
</organism>
<evidence type="ECO:0000256" key="1">
    <source>
        <dbReference type="ARBA" id="ARBA00023235"/>
    </source>
</evidence>
<dbReference type="GO" id="GO:0016853">
    <property type="term" value="F:isomerase activity"/>
    <property type="evidence" value="ECO:0007669"/>
    <property type="project" value="UniProtKB-KW"/>
</dbReference>
<dbReference type="Gene3D" id="3.40.720.10">
    <property type="entry name" value="Alkaline Phosphatase, subunit A"/>
    <property type="match status" value="2"/>
</dbReference>
<dbReference type="InterPro" id="IPR002591">
    <property type="entry name" value="Phosphodiest/P_Trfase"/>
</dbReference>
<dbReference type="RefSeq" id="WP_125663649.1">
    <property type="nucleotide sequence ID" value="NZ_AP019308.1"/>
</dbReference>
<evidence type="ECO:0000313" key="2">
    <source>
        <dbReference type="EMBL" id="BBH23855.1"/>
    </source>
</evidence>
<proteinExistence type="predicted"/>
<dbReference type="Proteomes" id="UP000275368">
    <property type="component" value="Chromosome"/>
</dbReference>
<dbReference type="InterPro" id="IPR017850">
    <property type="entry name" value="Alkaline_phosphatase_core_sf"/>
</dbReference>
<dbReference type="PANTHER" id="PTHR10151">
    <property type="entry name" value="ECTONUCLEOTIDE PYROPHOSPHATASE/PHOSPHODIESTERASE"/>
    <property type="match status" value="1"/>
</dbReference>
<dbReference type="GO" id="GO:0046872">
    <property type="term" value="F:metal ion binding"/>
    <property type="evidence" value="ECO:0007669"/>
    <property type="project" value="InterPro"/>
</dbReference>
<dbReference type="InterPro" id="IPR006124">
    <property type="entry name" value="Metalloenzyme"/>
</dbReference>
<accession>A0A3G9J6D4</accession>
<keyword evidence="1" id="KW-0413">Isomerase</keyword>
<sequence length="506" mass="57377">MKKASGFEIVAARCWNMLNEGKPFTPIFVMGAYALYHMNQWGDPAFWAAFGIGLLVALPIFVLYFVYDFPLFLRNYLWFPVIGALVLWRDATLDFGLYGTALGLFFFFTIYFWGTFYYHLRIGTSWWNFKRFWKLVLKNSDSTSGNAQEQMPKFLLLLFIVDGAARRWGMDEVLFSTDFTWSSYAWFVIGLVVYTLVLHRNLFDWKPKEIPTYTNNTAESKVASSEKVYVLVVDGMRKDRFEEANAPFMKNMRAQGTEYTQMETVYPARTVVCFSSMFTGTYPREHGITSNMVWKLGIKVESIFDSLRKVGKRGRLLGIAHLIDSMGDDVESVTAVMHNDKADRNIMERAKLIVSEQNPDLLIVQFIATDQTGHSRGALFDEYREKIEEADQLITEFVGWLQAGGYGDNATYIVCADHGQADGIGGHGHLDEGERYVPFFMYGTGIRSGIKVDEKHSLVSVAPTLAYLLGAPFPSHSRGPVLLEGIEGKQPAELSMKAVEGASWMK</sequence>
<gene>
    <name evidence="2" type="ORF">Back11_52000</name>
</gene>
<dbReference type="PANTHER" id="PTHR10151:SF120">
    <property type="entry name" value="BIS(5'-ADENOSYL)-TRIPHOSPHATASE"/>
    <property type="match status" value="1"/>
</dbReference>
<dbReference type="Pfam" id="PF01663">
    <property type="entry name" value="Phosphodiest"/>
    <property type="match status" value="1"/>
</dbReference>